<gene>
    <name evidence="2" type="ORF">CXF42_00180</name>
</gene>
<accession>A0A3R8PGQ1</accession>
<reference evidence="2 3" key="1">
    <citation type="submission" date="2018-01" db="EMBL/GenBank/DDBJ databases">
        <title>Twenty Corynebacterium bovis Genomes.</title>
        <authorList>
            <person name="Gulvik C.A."/>
        </authorList>
    </citation>
    <scope>NUCLEOTIDE SEQUENCE [LARGE SCALE GENOMIC DNA]</scope>
    <source>
        <strain evidence="2 3">16-2004</strain>
    </source>
</reference>
<keyword evidence="1" id="KW-0812">Transmembrane</keyword>
<proteinExistence type="predicted"/>
<keyword evidence="3" id="KW-1185">Reference proteome</keyword>
<feature type="transmembrane region" description="Helical" evidence="1">
    <location>
        <begin position="198"/>
        <end position="224"/>
    </location>
</feature>
<feature type="transmembrane region" description="Helical" evidence="1">
    <location>
        <begin position="259"/>
        <end position="282"/>
    </location>
</feature>
<feature type="transmembrane region" description="Helical" evidence="1">
    <location>
        <begin position="129"/>
        <end position="150"/>
    </location>
</feature>
<feature type="transmembrane region" description="Helical" evidence="1">
    <location>
        <begin position="98"/>
        <end position="123"/>
    </location>
</feature>
<dbReference type="EMBL" id="PQNQ01000001">
    <property type="protein sequence ID" value="RRQ05593.1"/>
    <property type="molecule type" value="Genomic_DNA"/>
</dbReference>
<feature type="transmembrane region" description="Helical" evidence="1">
    <location>
        <begin position="289"/>
        <end position="309"/>
    </location>
</feature>
<protein>
    <submittedName>
        <fullName evidence="2">Uncharacterized protein</fullName>
    </submittedName>
</protein>
<organism evidence="2 3">
    <name type="scientific">Corynebacterium bovis</name>
    <dbReference type="NCBI Taxonomy" id="36808"/>
    <lineage>
        <taxon>Bacteria</taxon>
        <taxon>Bacillati</taxon>
        <taxon>Actinomycetota</taxon>
        <taxon>Actinomycetes</taxon>
        <taxon>Mycobacteriales</taxon>
        <taxon>Corynebacteriaceae</taxon>
        <taxon>Corynebacterium</taxon>
    </lineage>
</organism>
<evidence type="ECO:0000313" key="2">
    <source>
        <dbReference type="EMBL" id="RRQ05593.1"/>
    </source>
</evidence>
<keyword evidence="1" id="KW-0472">Membrane</keyword>
<dbReference type="Proteomes" id="UP000278422">
    <property type="component" value="Unassembled WGS sequence"/>
</dbReference>
<keyword evidence="1" id="KW-1133">Transmembrane helix</keyword>
<evidence type="ECO:0000313" key="3">
    <source>
        <dbReference type="Proteomes" id="UP000278422"/>
    </source>
</evidence>
<comment type="caution">
    <text evidence="2">The sequence shown here is derived from an EMBL/GenBank/DDBJ whole genome shotgun (WGS) entry which is preliminary data.</text>
</comment>
<dbReference type="RefSeq" id="WP_125174323.1">
    <property type="nucleotide sequence ID" value="NZ_PQNN01000038.1"/>
</dbReference>
<feature type="transmembrane region" description="Helical" evidence="1">
    <location>
        <begin position="56"/>
        <end position="77"/>
    </location>
</feature>
<feature type="transmembrane region" description="Helical" evidence="1">
    <location>
        <begin position="170"/>
        <end position="192"/>
    </location>
</feature>
<evidence type="ECO:0000256" key="1">
    <source>
        <dbReference type="SAM" id="Phobius"/>
    </source>
</evidence>
<feature type="transmembrane region" description="Helical" evidence="1">
    <location>
        <begin position="321"/>
        <end position="340"/>
    </location>
</feature>
<feature type="transmembrane region" description="Helical" evidence="1">
    <location>
        <begin position="236"/>
        <end position="253"/>
    </location>
</feature>
<dbReference type="AlphaFoldDB" id="A0A3R8PGQ1"/>
<sequence length="352" mass="36193">MTPPSPPRGAAATQTGIVRSSYVTTGLGQVLLSLVRLACLGRTVLLAVDPASLHDLLVTVPVHVLIVVLVTVLYPVLPAAIPVTDSRIALPVSRGPRILGGLLGMPVVEMVAALVVLCAGAWYADGTGAAVIAVGTGLGVLVVLQAWTVILVTRRSHHWDGARGRRTTPLLFVGLAVLYAAFYSLGVVEGSFFGQAGLLAAVFFGMNEVGEIAAARVVVTELLLPGVASANIRRRLWASSGVAAACAFVAAMGEGGVAPTVAALCALSVGVGVCVTVTLTWWLVGVQSFLSTLISVVTGSVLGDIGIIALTRESWAPRRTAVIAVVIGAGLLAVLLMRFLGDRRVARRAGFA</sequence>
<name>A0A3R8PGQ1_9CORY</name>